<dbReference type="InterPro" id="IPR008969">
    <property type="entry name" value="CarboxyPept-like_regulatory"/>
</dbReference>
<dbReference type="EMBL" id="CABQ01000209">
    <property type="protein sequence ID" value="CBI08364.1"/>
    <property type="molecule type" value="Genomic_DNA"/>
</dbReference>
<evidence type="ECO:0000256" key="4">
    <source>
        <dbReference type="SAM" id="MobiDB-lite"/>
    </source>
</evidence>
<keyword evidence="3" id="KW-0998">Cell outer membrane</keyword>
<evidence type="ECO:0000313" key="6">
    <source>
        <dbReference type="EMBL" id="CBI08364.1"/>
    </source>
</evidence>
<dbReference type="SUPFAM" id="SSF49464">
    <property type="entry name" value="Carboxypeptidase regulatory domain-like"/>
    <property type="match status" value="1"/>
</dbReference>
<reference evidence="6" key="1">
    <citation type="submission" date="2009-10" db="EMBL/GenBank/DDBJ databases">
        <title>Diversity of trophic interactions inside an arsenic-rich microbial ecosystem.</title>
        <authorList>
            <person name="Bertin P.N."/>
            <person name="Heinrich-Salmeron A."/>
            <person name="Pelletier E."/>
            <person name="Goulhen-Chollet F."/>
            <person name="Arsene-Ploetze F."/>
            <person name="Gallien S."/>
            <person name="Calteau A."/>
            <person name="Vallenet D."/>
            <person name="Casiot C."/>
            <person name="Chane-Woon-Ming B."/>
            <person name="Giloteaux L."/>
            <person name="Barakat M."/>
            <person name="Bonnefoy V."/>
            <person name="Bruneel O."/>
            <person name="Chandler M."/>
            <person name="Cleiss J."/>
            <person name="Duran R."/>
            <person name="Elbaz-Poulichet F."/>
            <person name="Fonknechten N."/>
            <person name="Lauga B."/>
            <person name="Mornico D."/>
            <person name="Ortet P."/>
            <person name="Schaeffer C."/>
            <person name="Siguier P."/>
            <person name="Alexander Thil Smith A."/>
            <person name="Van Dorsselaer A."/>
            <person name="Weissenbach J."/>
            <person name="Medigue C."/>
            <person name="Le Paslier D."/>
        </authorList>
    </citation>
    <scope>NUCLEOTIDE SEQUENCE</scope>
</reference>
<protein>
    <submittedName>
        <fullName evidence="6">Cna B-type protein</fullName>
    </submittedName>
</protein>
<keyword evidence="2" id="KW-0472">Membrane</keyword>
<comment type="caution">
    <text evidence="6">The sequence shown here is derived from an EMBL/GenBank/DDBJ whole genome shotgun (WGS) entry which is preliminary data.</text>
</comment>
<evidence type="ECO:0000256" key="3">
    <source>
        <dbReference type="ARBA" id="ARBA00023237"/>
    </source>
</evidence>
<dbReference type="SUPFAM" id="SSF56935">
    <property type="entry name" value="Porins"/>
    <property type="match status" value="1"/>
</dbReference>
<evidence type="ECO:0000256" key="2">
    <source>
        <dbReference type="ARBA" id="ARBA00023136"/>
    </source>
</evidence>
<dbReference type="AlphaFoldDB" id="E6QM93"/>
<feature type="compositionally biased region" description="Gly residues" evidence="4">
    <location>
        <begin position="875"/>
        <end position="907"/>
    </location>
</feature>
<sequence>MLALAATTLAFAGQAPSNGAKNIPAEHTGGIALHGQITDPTGALIPGAKVSANDASGKAVATATSDASGNYEIHSLAPGSYVVMAISEGFSPSVSQPIAIAAGQSKRVDISMAIQQEEQNVVVTDDTPTVSTDAAGNANSMIITGKDIDALSDDPNELQSELSALAGPSAGPNGGQIFIDGFSGGQLPPKSSIREIRVNQNPFSAEFDKLGYGRIEILTKPGTDKLHGQFFIQGNDGSFNTADPLITTPIPAYYSYQYNGTVSGSINKNASFFVSAEHRNINNLNAYDAPCSATGDCSVGISGTIPNPKTRTNISPRIDLQFGPKNTLTMRYQFYRNNNQGNLAATQLPTLAFSAITTFNQIQLSDTEIINDHFVNETRFEYSRSLTTQTPVSTAPTLIIQQGGFSTGGSALQSNHDHSDQLELQNISTLSLGRHAVKFGLRLRDFRDANFSNAGYNGSFFFSQNSDFTTAVQTPAAAAPIQLTYAHGIQNALANVFDGALWVQDDWKFSDKLTISAGLRWESQNHVQDHSDWAPRFAMAWAVDGKNGKPAKTVLRAGYGLFYDGFTIGSLLNINRSLLQQQYTVLNNSATSRAALANCFAQSQTQFNTTACNIGQADTRTIDQVAPNYRSPYAQQIGASIERQLNKFQTGTVTYLHTIGDHQLVEINANAPYFPTYNPAAGNIYQYLPEGVFKENQFIFNTHAQFNPRFGFFGFYTLSFANTDGAASSNVTTQTISPVSNSLNISQDYGRANFVSRNSVFVMGNYLGPWGIRFNPFLLAKSGLPFNITLPNDPYGDTFLIHRPGVAAAASCTADSTRYKQTSYGCLDTEPTLSPSEKLLTNNAGNGPAAVAVNLRISRQFAVGPKVSGGGANFGGGGGPHHGGGGPGGGFGPGGFAGPGGPGGPFGGPSVTRKYNLNFSVQALNMFNNHDYGTPNGTVIAPGNLGSSPDIFGHSQSMAPGLFSNGSAVRRIFMQAIFTF</sequence>
<organism evidence="6">
    <name type="scientific">mine drainage metagenome</name>
    <dbReference type="NCBI Taxonomy" id="410659"/>
    <lineage>
        <taxon>unclassified sequences</taxon>
        <taxon>metagenomes</taxon>
        <taxon>ecological metagenomes</taxon>
    </lineage>
</organism>
<evidence type="ECO:0000256" key="1">
    <source>
        <dbReference type="ARBA" id="ARBA00004442"/>
    </source>
</evidence>
<dbReference type="Gene3D" id="2.60.40.1120">
    <property type="entry name" value="Carboxypeptidase-like, regulatory domain"/>
    <property type="match status" value="1"/>
</dbReference>
<name>E6QM93_9ZZZZ</name>
<dbReference type="GO" id="GO:0009279">
    <property type="term" value="C:cell outer membrane"/>
    <property type="evidence" value="ECO:0007669"/>
    <property type="project" value="UniProtKB-SubCell"/>
</dbReference>
<dbReference type="Gene3D" id="2.40.170.20">
    <property type="entry name" value="TonB-dependent receptor, beta-barrel domain"/>
    <property type="match status" value="1"/>
</dbReference>
<dbReference type="Pfam" id="PF25183">
    <property type="entry name" value="OMP_b-brl_4"/>
    <property type="match status" value="1"/>
</dbReference>
<dbReference type="Pfam" id="PF13620">
    <property type="entry name" value="CarboxypepD_reg"/>
    <property type="match status" value="1"/>
</dbReference>
<feature type="region of interest" description="Disordered" evidence="4">
    <location>
        <begin position="875"/>
        <end position="909"/>
    </location>
</feature>
<accession>E6QM93</accession>
<comment type="subcellular location">
    <subcellularLocation>
        <location evidence="1">Cell outer membrane</location>
    </subcellularLocation>
</comment>
<dbReference type="InterPro" id="IPR036942">
    <property type="entry name" value="Beta-barrel_TonB_sf"/>
</dbReference>
<feature type="domain" description="TonB-dependent transporter Oar-like beta-barrel" evidence="5">
    <location>
        <begin position="284"/>
        <end position="529"/>
    </location>
</feature>
<evidence type="ECO:0000259" key="5">
    <source>
        <dbReference type="Pfam" id="PF25183"/>
    </source>
</evidence>
<proteinExistence type="predicted"/>
<dbReference type="InterPro" id="IPR057601">
    <property type="entry name" value="Oar-like_b-barrel"/>
</dbReference>
<gene>
    <name evidence="6" type="ORF">CARN6_1822</name>
</gene>